<gene>
    <name evidence="1" type="ORF">ACG33_02680</name>
</gene>
<dbReference type="Proteomes" id="UP000070250">
    <property type="component" value="Chromosome"/>
</dbReference>
<name>A0A127F8R9_STEDE</name>
<evidence type="ECO:0008006" key="3">
    <source>
        <dbReference type="Google" id="ProtNLM"/>
    </source>
</evidence>
<dbReference type="OrthoDB" id="1550603at2"/>
<dbReference type="Gene3D" id="3.10.450.620">
    <property type="entry name" value="JHP933, nucleotidyltransferase-like core domain"/>
    <property type="match status" value="1"/>
</dbReference>
<dbReference type="KEGG" id="sdf:ACG33_02680"/>
<sequence>MDKAYADTVRLLLAIVPDVFANDIFAMKGGTAINLVVQDMPRLSVDIDVVYLPWQVPREEALQAINQELAAIATRVAPLGVQTRLVRSKDLGDTKLIVENESSQVKIEVNVVFRGTVLPAERRPLSARTSDLFGVELEVPILAPDELYAGKLVATLDRQHPRDLFDVWQLYESGGISDGMVECFVVYLAGHNRPTHEVLFGNDKDIAGEYGRAFVGMTEVDCSLETLLEARARLRHELPRRLSTQHKQFLSGLTRAQPDWSLLQCQHAAQLPALRWKLSNLETFLKRRPEDFAAQADALDAGLSQT</sequence>
<evidence type="ECO:0000313" key="2">
    <source>
        <dbReference type="Proteomes" id="UP000070250"/>
    </source>
</evidence>
<dbReference type="RefSeq" id="WP_066918473.1">
    <property type="nucleotide sequence ID" value="NZ_CP011971.1"/>
</dbReference>
<dbReference type="STRING" id="465721.ACG33_02680"/>
<dbReference type="PATRIC" id="fig|465721.4.peg.581"/>
<accession>A0A127F8R9</accession>
<reference evidence="1 2" key="1">
    <citation type="submission" date="2015-06" db="EMBL/GenBank/DDBJ databases">
        <title>A Comprehensive Approach to Explore the Metabolic and Phylogenetic Diversity of Bacterial Steroid Degradation in the Environment: Testosterone as an Example.</title>
        <authorList>
            <person name="Yang F.-C."/>
            <person name="Chen Y.-L."/>
            <person name="Yu C.-P."/>
            <person name="Tang S.-L."/>
            <person name="Wang P.-H."/>
            <person name="Ismail W."/>
            <person name="Wang C.-H."/>
            <person name="Yang C.-Y."/>
            <person name="Chiang Y.-R."/>
        </authorList>
    </citation>
    <scope>NUCLEOTIDE SEQUENCE [LARGE SCALE GENOMIC DNA]</scope>
    <source>
        <strain evidence="1 2">DSM 18526</strain>
    </source>
</reference>
<keyword evidence="2" id="KW-1185">Reference proteome</keyword>
<evidence type="ECO:0000313" key="1">
    <source>
        <dbReference type="EMBL" id="AMN46031.1"/>
    </source>
</evidence>
<organism evidence="1 2">
    <name type="scientific">Steroidobacter denitrificans</name>
    <dbReference type="NCBI Taxonomy" id="465721"/>
    <lineage>
        <taxon>Bacteria</taxon>
        <taxon>Pseudomonadati</taxon>
        <taxon>Pseudomonadota</taxon>
        <taxon>Gammaproteobacteria</taxon>
        <taxon>Steroidobacterales</taxon>
        <taxon>Steroidobacteraceae</taxon>
        <taxon>Steroidobacter</taxon>
    </lineage>
</organism>
<dbReference type="InterPro" id="IPR014942">
    <property type="entry name" value="AbiEii"/>
</dbReference>
<dbReference type="Pfam" id="PF08843">
    <property type="entry name" value="AbiEii"/>
    <property type="match status" value="1"/>
</dbReference>
<proteinExistence type="predicted"/>
<dbReference type="AlphaFoldDB" id="A0A127F8R9"/>
<dbReference type="EMBL" id="CP011971">
    <property type="protein sequence ID" value="AMN46031.1"/>
    <property type="molecule type" value="Genomic_DNA"/>
</dbReference>
<protein>
    <recommendedName>
        <fullName evidence="3">Nucleotidyl transferase AbiEii/AbiGii toxin family protein</fullName>
    </recommendedName>
</protein>